<dbReference type="EMBL" id="JAVRRA010010479">
    <property type="protein sequence ID" value="KAK5241784.1"/>
    <property type="molecule type" value="Genomic_DNA"/>
</dbReference>
<sequence>MADANAELAFLASMRNDQNGGYQENGSPYQQQQNVEDEDDDEDYDPSSLIPDTTYPSAADTAKDSPTENWTQNE</sequence>
<comment type="caution">
    <text evidence="2">The sequence shown here is derived from an EMBL/GenBank/DDBJ whole genome shotgun (WGS) entry which is preliminary data.</text>
</comment>
<gene>
    <name evidence="2" type="ORF">LTR16_009035</name>
</gene>
<proteinExistence type="predicted"/>
<feature type="region of interest" description="Disordered" evidence="1">
    <location>
        <begin position="15"/>
        <end position="74"/>
    </location>
</feature>
<protein>
    <submittedName>
        <fullName evidence="2">Uncharacterized protein</fullName>
    </submittedName>
</protein>
<evidence type="ECO:0000313" key="3">
    <source>
        <dbReference type="Proteomes" id="UP001357485"/>
    </source>
</evidence>
<name>A0ABR0LTZ2_9PEZI</name>
<reference evidence="2 3" key="1">
    <citation type="submission" date="2023-08" db="EMBL/GenBank/DDBJ databases">
        <title>Black Yeasts Isolated from many extreme environments.</title>
        <authorList>
            <person name="Coleine C."/>
            <person name="Stajich J.E."/>
            <person name="Selbmann L."/>
        </authorList>
    </citation>
    <scope>NUCLEOTIDE SEQUENCE [LARGE SCALE GENOMIC DNA]</scope>
    <source>
        <strain evidence="2 3">CCFEE 536</strain>
    </source>
</reference>
<accession>A0ABR0LTZ2</accession>
<organism evidence="2 3">
    <name type="scientific">Cryomyces antarcticus</name>
    <dbReference type="NCBI Taxonomy" id="329879"/>
    <lineage>
        <taxon>Eukaryota</taxon>
        <taxon>Fungi</taxon>
        <taxon>Dikarya</taxon>
        <taxon>Ascomycota</taxon>
        <taxon>Pezizomycotina</taxon>
        <taxon>Dothideomycetes</taxon>
        <taxon>Dothideomycetes incertae sedis</taxon>
        <taxon>Cryomyces</taxon>
    </lineage>
</organism>
<keyword evidence="3" id="KW-1185">Reference proteome</keyword>
<evidence type="ECO:0000313" key="2">
    <source>
        <dbReference type="EMBL" id="KAK5241784.1"/>
    </source>
</evidence>
<dbReference type="Proteomes" id="UP001357485">
    <property type="component" value="Unassembled WGS sequence"/>
</dbReference>
<feature type="compositionally biased region" description="Acidic residues" evidence="1">
    <location>
        <begin position="35"/>
        <end position="45"/>
    </location>
</feature>
<feature type="non-terminal residue" evidence="2">
    <location>
        <position position="74"/>
    </location>
</feature>
<feature type="compositionally biased region" description="Polar residues" evidence="1">
    <location>
        <begin position="15"/>
        <end position="34"/>
    </location>
</feature>
<evidence type="ECO:0000256" key="1">
    <source>
        <dbReference type="SAM" id="MobiDB-lite"/>
    </source>
</evidence>